<dbReference type="PROSITE" id="PS50404">
    <property type="entry name" value="GST_NTER"/>
    <property type="match status" value="1"/>
</dbReference>
<organism evidence="2 3">
    <name type="scientific">Aliivibrio wodanis</name>
    <dbReference type="NCBI Taxonomy" id="80852"/>
    <lineage>
        <taxon>Bacteria</taxon>
        <taxon>Pseudomonadati</taxon>
        <taxon>Pseudomonadota</taxon>
        <taxon>Gammaproteobacteria</taxon>
        <taxon>Vibrionales</taxon>
        <taxon>Vibrionaceae</taxon>
        <taxon>Aliivibrio</taxon>
    </lineage>
</organism>
<dbReference type="Gene3D" id="3.40.30.10">
    <property type="entry name" value="Glutaredoxin"/>
    <property type="match status" value="1"/>
</dbReference>
<proteinExistence type="predicted"/>
<dbReference type="Pfam" id="PF04399">
    <property type="entry name" value="Glutaredoxin2_C"/>
    <property type="match status" value="1"/>
</dbReference>
<protein>
    <submittedName>
        <fullName evidence="2">Glutaredoxin 2</fullName>
    </submittedName>
</protein>
<sequence>MKLFLFEHCPFCMKAKMVAGIKKLPIEFIYMQNDDVDSRIEKVGANMVPILEKEDGSYMAESLDIAEFLDKHDHHSVIEQATHADEISEWLDTARPLFFNLTFARWPQLNLQEFQRPEAVTWYTEKKEAFIGMSFKEALDQSDEYINTLKPLLVDVNFITLPSEKGNKITWDDINLFPFLRNLTVVKGLDFPPHLKNYLDEISELTGVNLFFDVAV</sequence>
<dbReference type="Gene3D" id="1.20.1050.10">
    <property type="match status" value="1"/>
</dbReference>
<dbReference type="NCBIfam" id="TIGR02182">
    <property type="entry name" value="GRXB"/>
    <property type="match status" value="1"/>
</dbReference>
<dbReference type="InterPro" id="IPR004045">
    <property type="entry name" value="Glutathione_S-Trfase_N"/>
</dbReference>
<name>A0A090ILT3_9GAMM</name>
<dbReference type="CDD" id="cd03037">
    <property type="entry name" value="GST_N_GRX2"/>
    <property type="match status" value="1"/>
</dbReference>
<dbReference type="NCBIfam" id="NF007702">
    <property type="entry name" value="PRK10387.1"/>
    <property type="match status" value="1"/>
</dbReference>
<dbReference type="AlphaFoldDB" id="A0A090ILT3"/>
<dbReference type="Proteomes" id="UP000032427">
    <property type="component" value="Chromosome 1"/>
</dbReference>
<evidence type="ECO:0000259" key="1">
    <source>
        <dbReference type="PROSITE" id="PS50404"/>
    </source>
</evidence>
<feature type="domain" description="GST N-terminal" evidence="1">
    <location>
        <begin position="1"/>
        <end position="77"/>
    </location>
</feature>
<evidence type="ECO:0000313" key="3">
    <source>
        <dbReference type="Proteomes" id="UP000032427"/>
    </source>
</evidence>
<dbReference type="SFLD" id="SFLDS00019">
    <property type="entry name" value="Glutathione_Transferase_(cytos"/>
    <property type="match status" value="1"/>
</dbReference>
<dbReference type="GeneID" id="28541250"/>
<dbReference type="InterPro" id="IPR011767">
    <property type="entry name" value="GLR_AS"/>
</dbReference>
<dbReference type="PROSITE" id="PS00195">
    <property type="entry name" value="GLUTAREDOXIN_1"/>
    <property type="match status" value="1"/>
</dbReference>
<dbReference type="SUPFAM" id="SSF47616">
    <property type="entry name" value="GST C-terminal domain-like"/>
    <property type="match status" value="1"/>
</dbReference>
<dbReference type="GO" id="GO:0005829">
    <property type="term" value="C:cytosol"/>
    <property type="evidence" value="ECO:0007669"/>
    <property type="project" value="InterPro"/>
</dbReference>
<gene>
    <name evidence="2" type="primary">grxB</name>
    <name evidence="2" type="ORF">AWOD_I_1688</name>
</gene>
<dbReference type="KEGG" id="awd:AWOD_I_1688"/>
<dbReference type="OrthoDB" id="5291571at2"/>
<dbReference type="CDD" id="cd03199">
    <property type="entry name" value="GST_C_GRX2"/>
    <property type="match status" value="1"/>
</dbReference>
<dbReference type="PATRIC" id="fig|80852.17.peg.1740"/>
<accession>A0A090ILT3</accession>
<dbReference type="EMBL" id="LN554846">
    <property type="protein sequence ID" value="CED71756.1"/>
    <property type="molecule type" value="Genomic_DNA"/>
</dbReference>
<dbReference type="SFLD" id="SFLDG01183">
    <property type="entry name" value="Grx2-like"/>
    <property type="match status" value="1"/>
</dbReference>
<evidence type="ECO:0000313" key="2">
    <source>
        <dbReference type="EMBL" id="CED71756.1"/>
    </source>
</evidence>
<dbReference type="Pfam" id="PF13417">
    <property type="entry name" value="GST_N_3"/>
    <property type="match status" value="1"/>
</dbReference>
<dbReference type="SFLD" id="SFLDG01204">
    <property type="entry name" value="Grx2-like.1"/>
    <property type="match status" value="1"/>
</dbReference>
<dbReference type="InterPro" id="IPR011901">
    <property type="entry name" value="Grx2"/>
</dbReference>
<dbReference type="InterPro" id="IPR007494">
    <property type="entry name" value="Glutaredoxin2_C"/>
</dbReference>
<reference evidence="3" key="1">
    <citation type="submission" date="2014-09" db="EMBL/GenBank/DDBJ databases">
        <authorList>
            <person name="Hjerde E."/>
        </authorList>
    </citation>
    <scope>NUCLEOTIDE SEQUENCE [LARGE SCALE GENOMIC DNA]</scope>
    <source>
        <strain evidence="3">06/09/139</strain>
    </source>
</reference>
<dbReference type="InterPro" id="IPR040079">
    <property type="entry name" value="Glutathione_S-Trfase"/>
</dbReference>
<dbReference type="InterPro" id="IPR036282">
    <property type="entry name" value="Glutathione-S-Trfase_C_sf"/>
</dbReference>
<keyword evidence="3" id="KW-1185">Reference proteome</keyword>
<dbReference type="HOGENOM" id="CLU_072939_0_1_6"/>
<dbReference type="SUPFAM" id="SSF52833">
    <property type="entry name" value="Thioredoxin-like"/>
    <property type="match status" value="1"/>
</dbReference>
<dbReference type="InterPro" id="IPR036249">
    <property type="entry name" value="Thioredoxin-like_sf"/>
</dbReference>